<comment type="cofactor">
    <cofactor evidence="1">
        <name>Ca(2+)</name>
        <dbReference type="ChEBI" id="CHEBI:29108"/>
    </cofactor>
</comment>
<dbReference type="InterPro" id="IPR029486">
    <property type="entry name" value="GH97_N"/>
</dbReference>
<evidence type="ECO:0000256" key="1">
    <source>
        <dbReference type="ARBA" id="ARBA00001913"/>
    </source>
</evidence>
<dbReference type="Gene3D" id="3.20.20.70">
    <property type="entry name" value="Aldolase class I"/>
    <property type="match status" value="1"/>
</dbReference>
<evidence type="ECO:0000256" key="3">
    <source>
        <dbReference type="ARBA" id="ARBA00022837"/>
    </source>
</evidence>
<evidence type="ECO:0000313" key="9">
    <source>
        <dbReference type="Proteomes" id="UP000185728"/>
    </source>
</evidence>
<dbReference type="EMBL" id="FTOB01000007">
    <property type="protein sequence ID" value="SIT02545.1"/>
    <property type="molecule type" value="Genomic_DNA"/>
</dbReference>
<dbReference type="Proteomes" id="UP000185728">
    <property type="component" value="Unassembled WGS sequence"/>
</dbReference>
<protein>
    <submittedName>
        <fullName evidence="8">Alpha-glucosidase</fullName>
    </submittedName>
</protein>
<dbReference type="InterPro" id="IPR013785">
    <property type="entry name" value="Aldolase_TIM"/>
</dbReference>
<keyword evidence="3" id="KW-0106">Calcium</keyword>
<evidence type="ECO:0000256" key="4">
    <source>
        <dbReference type="SAM" id="SignalP"/>
    </source>
</evidence>
<organism evidence="8 9">
    <name type="scientific">Zobellia uliginosa</name>
    <dbReference type="NCBI Taxonomy" id="143224"/>
    <lineage>
        <taxon>Bacteria</taxon>
        <taxon>Pseudomonadati</taxon>
        <taxon>Bacteroidota</taxon>
        <taxon>Flavobacteriia</taxon>
        <taxon>Flavobacteriales</taxon>
        <taxon>Flavobacteriaceae</taxon>
        <taxon>Zobellia</taxon>
    </lineage>
</organism>
<dbReference type="Pfam" id="PF10566">
    <property type="entry name" value="Glyco_hydro_97"/>
    <property type="match status" value="1"/>
</dbReference>
<dbReference type="InterPro" id="IPR017853">
    <property type="entry name" value="GH"/>
</dbReference>
<comment type="caution">
    <text evidence="8">The sequence shown here is derived from an EMBL/GenBank/DDBJ whole genome shotgun (WGS) entry which is preliminary data.</text>
</comment>
<dbReference type="RefSeq" id="WP_083690540.1">
    <property type="nucleotide sequence ID" value="NZ_FTOB01000007.1"/>
</dbReference>
<dbReference type="InterPro" id="IPR052720">
    <property type="entry name" value="Glycosyl_hydrolase_97"/>
</dbReference>
<accession>A0ABY1L0N6</accession>
<dbReference type="Gene3D" id="2.70.98.10">
    <property type="match status" value="1"/>
</dbReference>
<dbReference type="PANTHER" id="PTHR35803">
    <property type="entry name" value="GLUCAN 1,4-ALPHA-GLUCOSIDASE SUSB-RELATED"/>
    <property type="match status" value="1"/>
</dbReference>
<sequence length="641" mass="71661">MRKNKFLRRPKKHLIPIFSFFAFVLLFSCSGDNNTESVNLTSPDNKYSFTFNTGNGTSPSYQISFEGQEVIASSGLGVQMENGTQAVSAIEIEAVETDEVNSSWKPVYGEKNSYPENYKESLIKLKGEGALYNLRVRAYNEGVAFRYEFKEVKGSIDKELTEFSVSPTATAWSSVRAQSEISKRKVSELDTVVERPLLVQLKDSLFTAIGEAALVDYARMKLRRDLNKSGTLVSELSSKVVLGNTVDKTPWRFVMAAKRPAQLLENNYLLLNLNEPNKISDTSYIRPGKIIRETTLTTQGGMACVDFAVKHNLQYIEFDAGWYGNEYDDASDATTITIDPKRSKGPLDLLNVIEYAKSKNVGVVLYVNRRALEKQLDEVLPLLKSWGVSGIKYGFVNVGPQEWTVWLHDAVRKAAEHELMVDIHDEYRPTGYSRTYPNLMTQEGIRGDEESPENGEVISTIFTRMIAGAGDQTNCYFAPRVEEKMGSHASQLAKAVCIYSPWQFLYWYDRPEGSKPGEEGAGGTKEFIQEVPELAWYDALPTTWDDTRVLDGYPGEYAIIARKSNNDWFIGALSGSTGKDIRIALDFLDAGKAYEATLYSDDANSDARTKVAIETRKVSSKDSINHTLLAKNGLAVHIRAL</sequence>
<reference evidence="8 9" key="1">
    <citation type="submission" date="2017-01" db="EMBL/GenBank/DDBJ databases">
        <authorList>
            <person name="Varghese N."/>
            <person name="Submissions S."/>
        </authorList>
    </citation>
    <scope>NUCLEOTIDE SEQUENCE [LARGE SCALE GENOMIC DNA]</scope>
    <source>
        <strain evidence="8 9">DSM 2061</strain>
    </source>
</reference>
<feature type="chain" id="PRO_5045463780" evidence="4">
    <location>
        <begin position="32"/>
        <end position="641"/>
    </location>
</feature>
<comment type="subunit">
    <text evidence="2">Monomer.</text>
</comment>
<dbReference type="InterPro" id="IPR014718">
    <property type="entry name" value="GH-type_carb-bd"/>
</dbReference>
<evidence type="ECO:0000259" key="6">
    <source>
        <dbReference type="Pfam" id="PF14508"/>
    </source>
</evidence>
<proteinExistence type="predicted"/>
<gene>
    <name evidence="8" type="ORF">SAMN05421766_10778</name>
</gene>
<dbReference type="InterPro" id="IPR029483">
    <property type="entry name" value="GH97_C"/>
</dbReference>
<feature type="domain" description="Glycosyl-hydrolase 97 catalytic" evidence="5">
    <location>
        <begin position="296"/>
        <end position="445"/>
    </location>
</feature>
<name>A0ABY1L0N6_9FLAO</name>
<keyword evidence="9" id="KW-1185">Reference proteome</keyword>
<evidence type="ECO:0000313" key="8">
    <source>
        <dbReference type="EMBL" id="SIT02545.1"/>
    </source>
</evidence>
<dbReference type="Pfam" id="PF14509">
    <property type="entry name" value="GH97_C"/>
    <property type="match status" value="1"/>
</dbReference>
<evidence type="ECO:0000256" key="2">
    <source>
        <dbReference type="ARBA" id="ARBA00011245"/>
    </source>
</evidence>
<evidence type="ECO:0000259" key="5">
    <source>
        <dbReference type="Pfam" id="PF10566"/>
    </source>
</evidence>
<feature type="signal peptide" evidence="4">
    <location>
        <begin position="1"/>
        <end position="31"/>
    </location>
</feature>
<dbReference type="PANTHER" id="PTHR35803:SF3">
    <property type="entry name" value="ALPHA-GLUCOSIDASE"/>
    <property type="match status" value="1"/>
</dbReference>
<dbReference type="PROSITE" id="PS51257">
    <property type="entry name" value="PROKAR_LIPOPROTEIN"/>
    <property type="match status" value="1"/>
</dbReference>
<feature type="domain" description="Glycosyl-hydrolase 97 C-terminal oligomerisation" evidence="7">
    <location>
        <begin position="543"/>
        <end position="638"/>
    </location>
</feature>
<dbReference type="Pfam" id="PF14508">
    <property type="entry name" value="GH97_N"/>
    <property type="match status" value="1"/>
</dbReference>
<evidence type="ECO:0000259" key="7">
    <source>
        <dbReference type="Pfam" id="PF14509"/>
    </source>
</evidence>
<feature type="domain" description="Glycosyl-hydrolase 97 N-terminal" evidence="6">
    <location>
        <begin position="40"/>
        <end position="276"/>
    </location>
</feature>
<dbReference type="InterPro" id="IPR019563">
    <property type="entry name" value="GH97_catalytic"/>
</dbReference>
<keyword evidence="4" id="KW-0732">Signal</keyword>
<dbReference type="SUPFAM" id="SSF51445">
    <property type="entry name" value="(Trans)glycosidases"/>
    <property type="match status" value="1"/>
</dbReference>